<accession>A0A0R3QCX6</accession>
<name>A0A0R3QCX6_9BILA</name>
<evidence type="ECO:0000313" key="2">
    <source>
        <dbReference type="Proteomes" id="UP000280834"/>
    </source>
</evidence>
<gene>
    <name evidence="1" type="ORF">BTMF_LOCUS3508</name>
</gene>
<reference evidence="1 2" key="2">
    <citation type="submission" date="2018-11" db="EMBL/GenBank/DDBJ databases">
        <authorList>
            <consortium name="Pathogen Informatics"/>
        </authorList>
    </citation>
    <scope>NUCLEOTIDE SEQUENCE [LARGE SCALE GENOMIC DNA]</scope>
</reference>
<sequence>MNNLATNQQVKHKLIYCVFNSKTIPATVAQQLNIMFHLKSCSLLVFFKAFQTNWWAKIVI</sequence>
<dbReference type="Proteomes" id="UP000280834">
    <property type="component" value="Unassembled WGS sequence"/>
</dbReference>
<evidence type="ECO:0000313" key="1">
    <source>
        <dbReference type="EMBL" id="VDO14930.1"/>
    </source>
</evidence>
<organism evidence="3">
    <name type="scientific">Brugia timori</name>
    <dbReference type="NCBI Taxonomy" id="42155"/>
    <lineage>
        <taxon>Eukaryota</taxon>
        <taxon>Metazoa</taxon>
        <taxon>Ecdysozoa</taxon>
        <taxon>Nematoda</taxon>
        <taxon>Chromadorea</taxon>
        <taxon>Rhabditida</taxon>
        <taxon>Spirurina</taxon>
        <taxon>Spiruromorpha</taxon>
        <taxon>Filarioidea</taxon>
        <taxon>Onchocercidae</taxon>
        <taxon>Brugia</taxon>
    </lineage>
</organism>
<dbReference type="AlphaFoldDB" id="A0A0R3QCX6"/>
<proteinExistence type="predicted"/>
<protein>
    <submittedName>
        <fullName evidence="1 3">Uncharacterized protein</fullName>
    </submittedName>
</protein>
<evidence type="ECO:0000313" key="3">
    <source>
        <dbReference type="WBParaSite" id="BTMF_0000420601-mRNA-1"/>
    </source>
</evidence>
<reference evidence="3" key="1">
    <citation type="submission" date="2017-02" db="UniProtKB">
        <authorList>
            <consortium name="WormBaseParasite"/>
        </authorList>
    </citation>
    <scope>IDENTIFICATION</scope>
</reference>
<dbReference type="WBParaSite" id="BTMF_0000420601-mRNA-1">
    <property type="protein sequence ID" value="BTMF_0000420601-mRNA-1"/>
    <property type="gene ID" value="BTMF_0000420601"/>
</dbReference>
<dbReference type="EMBL" id="UZAG01003186">
    <property type="protein sequence ID" value="VDO14930.1"/>
    <property type="molecule type" value="Genomic_DNA"/>
</dbReference>
<keyword evidence="2" id="KW-1185">Reference proteome</keyword>